<dbReference type="Proteomes" id="UP000218711">
    <property type="component" value="Unassembled WGS sequence"/>
</dbReference>
<proteinExistence type="predicted"/>
<name>A0A2A5SSE2_LACLC</name>
<evidence type="ECO:0000313" key="1">
    <source>
        <dbReference type="EMBL" id="PCS18064.1"/>
    </source>
</evidence>
<sequence>MRIIQGIHINGTDKKKRYWKVPERLETLRIKKGDEVIVKTPEDFSRVKVTKVISSKNDVIKWRGGQLQVRQEILTTVSQEIDRKFMAKKD</sequence>
<accession>A0A2A5SSE2</accession>
<protein>
    <submittedName>
        <fullName evidence="1">Uncharacterized protein</fullName>
    </submittedName>
</protein>
<dbReference type="AlphaFoldDB" id="A0A2A5SSE2"/>
<dbReference type="InterPro" id="IPR043895">
    <property type="entry name" value="DUF5839"/>
</dbReference>
<dbReference type="RefSeq" id="WP_096816367.1">
    <property type="nucleotide sequence ID" value="NZ_JXKC01000007.1"/>
</dbReference>
<dbReference type="EMBL" id="JXKC01000007">
    <property type="protein sequence ID" value="PCS18064.1"/>
    <property type="molecule type" value="Genomic_DNA"/>
</dbReference>
<reference evidence="1 2" key="1">
    <citation type="submission" date="2014-12" db="EMBL/GenBank/DDBJ databases">
        <title>Draft genome sequences of 10 type strains of Lactococcus.</title>
        <authorList>
            <person name="Sun Z."/>
            <person name="Zhong Z."/>
            <person name="Liu W."/>
            <person name="Zhang W."/>
            <person name="Zhang H."/>
        </authorList>
    </citation>
    <scope>NUCLEOTIDE SEQUENCE [LARGE SCALE GENOMIC DNA]</scope>
    <source>
        <strain evidence="1 2">DSM 21502</strain>
    </source>
</reference>
<dbReference type="Pfam" id="PF19157">
    <property type="entry name" value="DUF5839"/>
    <property type="match status" value="1"/>
</dbReference>
<organism evidence="1 2">
    <name type="scientific">Lactococcus cremoris subsp. tructae</name>
    <dbReference type="NCBI Taxonomy" id="542833"/>
    <lineage>
        <taxon>Bacteria</taxon>
        <taxon>Bacillati</taxon>
        <taxon>Bacillota</taxon>
        <taxon>Bacilli</taxon>
        <taxon>Lactobacillales</taxon>
        <taxon>Streptococcaceae</taxon>
        <taxon>Lactococcus</taxon>
    </lineage>
</organism>
<evidence type="ECO:0000313" key="2">
    <source>
        <dbReference type="Proteomes" id="UP000218711"/>
    </source>
</evidence>
<comment type="caution">
    <text evidence="1">The sequence shown here is derived from an EMBL/GenBank/DDBJ whole genome shotgun (WGS) entry which is preliminary data.</text>
</comment>
<gene>
    <name evidence="1" type="ORF">RU92_GL002369</name>
</gene>